<dbReference type="SMART" id="SM00717">
    <property type="entry name" value="SANT"/>
    <property type="match status" value="2"/>
</dbReference>
<protein>
    <submittedName>
        <fullName evidence="10">Transcription factor DUO1</fullName>
    </submittedName>
</protein>
<dbReference type="GeneID" id="120258063"/>
<dbReference type="RefSeq" id="XP_039121340.1">
    <property type="nucleotide sequence ID" value="XM_039265406.1"/>
</dbReference>
<evidence type="ECO:0000313" key="10">
    <source>
        <dbReference type="RefSeq" id="XP_039121340.1"/>
    </source>
</evidence>
<keyword evidence="3" id="KW-0805">Transcription regulation</keyword>
<organism evidence="9 10">
    <name type="scientific">Dioscorea cayennensis subsp. rotundata</name>
    <name type="common">White Guinea yam</name>
    <name type="synonym">Dioscorea rotundata</name>
    <dbReference type="NCBI Taxonomy" id="55577"/>
    <lineage>
        <taxon>Eukaryota</taxon>
        <taxon>Viridiplantae</taxon>
        <taxon>Streptophyta</taxon>
        <taxon>Embryophyta</taxon>
        <taxon>Tracheophyta</taxon>
        <taxon>Spermatophyta</taxon>
        <taxon>Magnoliopsida</taxon>
        <taxon>Liliopsida</taxon>
        <taxon>Dioscoreales</taxon>
        <taxon>Dioscoreaceae</taxon>
        <taxon>Dioscorea</taxon>
    </lineage>
</organism>
<feature type="domain" description="HTH myb-type" evidence="8">
    <location>
        <begin position="71"/>
        <end position="122"/>
    </location>
</feature>
<dbReference type="GO" id="GO:0005634">
    <property type="term" value="C:nucleus"/>
    <property type="evidence" value="ECO:0007669"/>
    <property type="project" value="UniProtKB-SubCell"/>
</dbReference>
<evidence type="ECO:0000313" key="9">
    <source>
        <dbReference type="Proteomes" id="UP001515500"/>
    </source>
</evidence>
<dbReference type="PROSITE" id="PS50090">
    <property type="entry name" value="MYB_LIKE"/>
    <property type="match status" value="2"/>
</dbReference>
<dbReference type="SUPFAM" id="SSF46689">
    <property type="entry name" value="Homeodomain-like"/>
    <property type="match status" value="1"/>
</dbReference>
<evidence type="ECO:0000256" key="3">
    <source>
        <dbReference type="ARBA" id="ARBA00023015"/>
    </source>
</evidence>
<evidence type="ECO:0000256" key="1">
    <source>
        <dbReference type="ARBA" id="ARBA00004123"/>
    </source>
</evidence>
<dbReference type="Gene3D" id="1.10.10.60">
    <property type="entry name" value="Homeodomain-like"/>
    <property type="match status" value="2"/>
</dbReference>
<keyword evidence="4" id="KW-0238">DNA-binding</keyword>
<gene>
    <name evidence="10" type="primary">LOC120258063</name>
</gene>
<evidence type="ECO:0000256" key="2">
    <source>
        <dbReference type="ARBA" id="ARBA00022737"/>
    </source>
</evidence>
<dbReference type="InterPro" id="IPR009057">
    <property type="entry name" value="Homeodomain-like_sf"/>
</dbReference>
<keyword evidence="5" id="KW-0804">Transcription</keyword>
<accession>A0AB40B220</accession>
<dbReference type="InterPro" id="IPR017930">
    <property type="entry name" value="Myb_dom"/>
</dbReference>
<evidence type="ECO:0000259" key="8">
    <source>
        <dbReference type="PROSITE" id="PS51294"/>
    </source>
</evidence>
<keyword evidence="9" id="KW-1185">Reference proteome</keyword>
<dbReference type="PANTHER" id="PTHR47996">
    <property type="entry name" value="TRANSCRIPTION FACTOR DUO1"/>
    <property type="match status" value="1"/>
</dbReference>
<sequence>MQGGVKDEFNVGSGAIVKKGPWTAEEDEILMEYVRRNGPRDWSSIRSKGLLPRTGKSCRLRWVNKLKPDLKTGCKFSPEEEHIVIDLQARFGNKWARIATYLPGRTDNDVKNFWSTRQKRLARILKTTTLQTKSEKNVQINSTVSSQQLLLPFEPNPHCDGQCSNLHYFDDNIEIPLMPECSEMMPGFRDMSFNDESFVPHGLLPYFEFDVGQQGIKKENESSETPDGFFDDFPADMFDYLDHPPTSSSATW</sequence>
<proteinExistence type="predicted"/>
<name>A0AB40B220_DIOCR</name>
<dbReference type="Pfam" id="PF00249">
    <property type="entry name" value="Myb_DNA-binding"/>
    <property type="match status" value="2"/>
</dbReference>
<dbReference type="GO" id="GO:0003677">
    <property type="term" value="F:DNA binding"/>
    <property type="evidence" value="ECO:0007669"/>
    <property type="project" value="UniProtKB-KW"/>
</dbReference>
<feature type="domain" description="Myb-like" evidence="7">
    <location>
        <begin position="75"/>
        <end position="118"/>
    </location>
</feature>
<evidence type="ECO:0000256" key="4">
    <source>
        <dbReference type="ARBA" id="ARBA00023125"/>
    </source>
</evidence>
<dbReference type="PROSITE" id="PS51294">
    <property type="entry name" value="HTH_MYB"/>
    <property type="match status" value="2"/>
</dbReference>
<evidence type="ECO:0000259" key="7">
    <source>
        <dbReference type="PROSITE" id="PS50090"/>
    </source>
</evidence>
<keyword evidence="2" id="KW-0677">Repeat</keyword>
<dbReference type="FunFam" id="1.10.10.60:FF:000060">
    <property type="entry name" value="MYB transcription factor"/>
    <property type="match status" value="1"/>
</dbReference>
<evidence type="ECO:0000256" key="6">
    <source>
        <dbReference type="ARBA" id="ARBA00023242"/>
    </source>
</evidence>
<reference evidence="10" key="1">
    <citation type="submission" date="2025-08" db="UniProtKB">
        <authorList>
            <consortium name="RefSeq"/>
        </authorList>
    </citation>
    <scope>IDENTIFICATION</scope>
</reference>
<dbReference type="FunFam" id="1.10.10.60:FF:000351">
    <property type="entry name" value="Transcription factor GAMYB"/>
    <property type="match status" value="1"/>
</dbReference>
<dbReference type="AlphaFoldDB" id="A0AB40B220"/>
<comment type="subcellular location">
    <subcellularLocation>
        <location evidence="1">Nucleus</location>
    </subcellularLocation>
</comment>
<dbReference type="PANTHER" id="PTHR47996:SF3">
    <property type="entry name" value="TRANSCRIPTION FACTOR DUO1"/>
    <property type="match status" value="1"/>
</dbReference>
<evidence type="ECO:0000256" key="5">
    <source>
        <dbReference type="ARBA" id="ARBA00023163"/>
    </source>
</evidence>
<keyword evidence="6" id="KW-0539">Nucleus</keyword>
<dbReference type="CDD" id="cd00167">
    <property type="entry name" value="SANT"/>
    <property type="match status" value="2"/>
</dbReference>
<feature type="domain" description="HTH myb-type" evidence="8">
    <location>
        <begin position="14"/>
        <end position="70"/>
    </location>
</feature>
<dbReference type="InterPro" id="IPR001005">
    <property type="entry name" value="SANT/Myb"/>
</dbReference>
<dbReference type="Proteomes" id="UP001515500">
    <property type="component" value="Chromosome 4"/>
</dbReference>
<dbReference type="InterPro" id="IPR053106">
    <property type="entry name" value="Plant_Male-Germline_Reg_TFs"/>
</dbReference>
<feature type="domain" description="Myb-like" evidence="7">
    <location>
        <begin position="14"/>
        <end position="66"/>
    </location>
</feature>